<evidence type="ECO:0000256" key="4">
    <source>
        <dbReference type="ARBA" id="ARBA00022989"/>
    </source>
</evidence>
<feature type="transmembrane region" description="Helical" evidence="6">
    <location>
        <begin position="111"/>
        <end position="132"/>
    </location>
</feature>
<evidence type="ECO:0000256" key="1">
    <source>
        <dbReference type="ARBA" id="ARBA00004141"/>
    </source>
</evidence>
<dbReference type="Pfam" id="PF02361">
    <property type="entry name" value="CbiQ"/>
    <property type="match status" value="1"/>
</dbReference>
<evidence type="ECO:0000256" key="6">
    <source>
        <dbReference type="SAM" id="Phobius"/>
    </source>
</evidence>
<dbReference type="Proteomes" id="UP001138997">
    <property type="component" value="Unassembled WGS sequence"/>
</dbReference>
<gene>
    <name evidence="7" type="ORF">LR394_02580</name>
</gene>
<comment type="subcellular location">
    <subcellularLocation>
        <location evidence="1">Membrane</location>
        <topology evidence="1">Multi-pass membrane protein</topology>
    </subcellularLocation>
</comment>
<comment type="caution">
    <text evidence="7">The sequence shown here is derived from an EMBL/GenBank/DDBJ whole genome shotgun (WGS) entry which is preliminary data.</text>
</comment>
<feature type="transmembrane region" description="Helical" evidence="6">
    <location>
        <begin position="235"/>
        <end position="261"/>
    </location>
</feature>
<feature type="transmembrane region" description="Helical" evidence="6">
    <location>
        <begin position="27"/>
        <end position="52"/>
    </location>
</feature>
<sequence length="263" mass="27359">MTVLLTGLDQREASTAPIGRANPAAKLLVASIISVALILTVDPVTAGVALALELAALPWCGLPLRKLFRTSWIILLGAIPAGIFTLLFGVDSGSTLLGLGPVTITEGSLESAVAITLRILAIGLPGVVLLATTDPTDLADALSQNLRLPHRFVLSALAALRLVGLLAQEWQTLSMARRARGLEQGVRAFGGQVFALLVIAIRRGTVLATTMEARGFGVDAPRTWARRAHFGRGDWLVVLGGVGVAAVATTAGVLAGTWNLLLT</sequence>
<reference evidence="7" key="1">
    <citation type="submission" date="2021-11" db="EMBL/GenBank/DDBJ databases">
        <title>Streptomyces corallinus and Kineosporia corallina sp. nov., two new coral-derived marine actinobacteria.</title>
        <authorList>
            <person name="Buangrab K."/>
            <person name="Sutthacheep M."/>
            <person name="Yeemin T."/>
            <person name="Harunari E."/>
            <person name="Igarashi Y."/>
            <person name="Sripreechasak P."/>
            <person name="Kanchanasin P."/>
            <person name="Tanasupawat S."/>
            <person name="Phongsopitanun W."/>
        </authorList>
    </citation>
    <scope>NUCLEOTIDE SEQUENCE</scope>
    <source>
        <strain evidence="7">JCM 31032</strain>
    </source>
</reference>
<dbReference type="PANTHER" id="PTHR34857:SF2">
    <property type="entry name" value="SLL0384 PROTEIN"/>
    <property type="match status" value="1"/>
</dbReference>
<keyword evidence="5 6" id="KW-0472">Membrane</keyword>
<evidence type="ECO:0000313" key="8">
    <source>
        <dbReference type="Proteomes" id="UP001138997"/>
    </source>
</evidence>
<keyword evidence="3 6" id="KW-0812">Transmembrane</keyword>
<feature type="transmembrane region" description="Helical" evidence="6">
    <location>
        <begin position="72"/>
        <end position="90"/>
    </location>
</feature>
<proteinExistence type="predicted"/>
<dbReference type="AlphaFoldDB" id="A0A9X1N7C3"/>
<evidence type="ECO:0000256" key="2">
    <source>
        <dbReference type="ARBA" id="ARBA00022475"/>
    </source>
</evidence>
<keyword evidence="8" id="KW-1185">Reference proteome</keyword>
<dbReference type="CDD" id="cd16914">
    <property type="entry name" value="EcfT"/>
    <property type="match status" value="1"/>
</dbReference>
<dbReference type="GO" id="GO:0005886">
    <property type="term" value="C:plasma membrane"/>
    <property type="evidence" value="ECO:0007669"/>
    <property type="project" value="UniProtKB-ARBA"/>
</dbReference>
<dbReference type="InterPro" id="IPR003339">
    <property type="entry name" value="ABC/ECF_trnsptr_transmembrane"/>
</dbReference>
<dbReference type="EMBL" id="JAJOMB010000001">
    <property type="protein sequence ID" value="MCD5309767.1"/>
    <property type="molecule type" value="Genomic_DNA"/>
</dbReference>
<evidence type="ECO:0000313" key="7">
    <source>
        <dbReference type="EMBL" id="MCD5309767.1"/>
    </source>
</evidence>
<organism evidence="7 8">
    <name type="scientific">Kineosporia babensis</name>
    <dbReference type="NCBI Taxonomy" id="499548"/>
    <lineage>
        <taxon>Bacteria</taxon>
        <taxon>Bacillati</taxon>
        <taxon>Actinomycetota</taxon>
        <taxon>Actinomycetes</taxon>
        <taxon>Kineosporiales</taxon>
        <taxon>Kineosporiaceae</taxon>
        <taxon>Kineosporia</taxon>
    </lineage>
</organism>
<evidence type="ECO:0000256" key="3">
    <source>
        <dbReference type="ARBA" id="ARBA00022692"/>
    </source>
</evidence>
<protein>
    <submittedName>
        <fullName evidence="7">Energy-coupling factor transporter transmembrane protein EcfT</fullName>
    </submittedName>
</protein>
<dbReference type="InterPro" id="IPR051611">
    <property type="entry name" value="ECF_transporter_component"/>
</dbReference>
<keyword evidence="4 6" id="KW-1133">Transmembrane helix</keyword>
<keyword evidence="2" id="KW-1003">Cell membrane</keyword>
<accession>A0A9X1N7C3</accession>
<name>A0A9X1N7C3_9ACTN</name>
<dbReference type="PANTHER" id="PTHR34857">
    <property type="entry name" value="SLL0384 PROTEIN"/>
    <property type="match status" value="1"/>
</dbReference>
<evidence type="ECO:0000256" key="5">
    <source>
        <dbReference type="ARBA" id="ARBA00023136"/>
    </source>
</evidence>